<protein>
    <submittedName>
        <fullName evidence="1">Uncharacterized protein</fullName>
    </submittedName>
</protein>
<evidence type="ECO:0000313" key="1">
    <source>
        <dbReference type="EMBL" id="KAK3081654.1"/>
    </source>
</evidence>
<gene>
    <name evidence="1" type="ORF">LTS18_004312</name>
</gene>
<proteinExistence type="predicted"/>
<sequence length="286" mass="32680">MESDMADVVMSVDTQISPSFSPFSPWVVPSISDPPRDDGAIPDNLVRISLNEVHPPIRRLVTVPHHWLARDLHRVIQVALDWTLDLSAESYFIVDDVLPDGQSVTTRVFCNPFSPPLQGTVRPVDAQGRACYDSTELPLEPLLNPNDVRSRRITYHYATYWSHAVELVGDISLFRSTSRVSGNDIKNAVCIGGENHAAAEGLKGAEKWKELQRAFETWTPSKKQKKLMIWYQEQCVNGQMSGLGEGKVGEWDRENVNEKLRFLAQWRWLDDAELKRREFRLRWGRL</sequence>
<name>A0ACC3DYL8_9PEZI</name>
<comment type="caution">
    <text evidence="1">The sequence shown here is derived from an EMBL/GenBank/DDBJ whole genome shotgun (WGS) entry which is preliminary data.</text>
</comment>
<organism evidence="1 2">
    <name type="scientific">Coniosporium uncinatum</name>
    <dbReference type="NCBI Taxonomy" id="93489"/>
    <lineage>
        <taxon>Eukaryota</taxon>
        <taxon>Fungi</taxon>
        <taxon>Dikarya</taxon>
        <taxon>Ascomycota</taxon>
        <taxon>Pezizomycotina</taxon>
        <taxon>Dothideomycetes</taxon>
        <taxon>Dothideomycetes incertae sedis</taxon>
        <taxon>Coniosporium</taxon>
    </lineage>
</organism>
<reference evidence="1" key="1">
    <citation type="submission" date="2024-09" db="EMBL/GenBank/DDBJ databases">
        <title>Black Yeasts Isolated from many extreme environments.</title>
        <authorList>
            <person name="Coleine C."/>
            <person name="Stajich J.E."/>
            <person name="Selbmann L."/>
        </authorList>
    </citation>
    <scope>NUCLEOTIDE SEQUENCE</scope>
    <source>
        <strain evidence="1">CCFEE 5737</strain>
    </source>
</reference>
<keyword evidence="2" id="KW-1185">Reference proteome</keyword>
<evidence type="ECO:0000313" key="2">
    <source>
        <dbReference type="Proteomes" id="UP001186974"/>
    </source>
</evidence>
<dbReference type="EMBL" id="JAWDJW010000100">
    <property type="protein sequence ID" value="KAK3081654.1"/>
    <property type="molecule type" value="Genomic_DNA"/>
</dbReference>
<dbReference type="Proteomes" id="UP001186974">
    <property type="component" value="Unassembled WGS sequence"/>
</dbReference>
<accession>A0ACC3DYL8</accession>